<dbReference type="RefSeq" id="WP_344464010.1">
    <property type="nucleotide sequence ID" value="NZ_BAAANT010000011.1"/>
</dbReference>
<dbReference type="Proteomes" id="UP001422759">
    <property type="component" value="Unassembled WGS sequence"/>
</dbReference>
<reference evidence="2" key="1">
    <citation type="journal article" date="2019" name="Int. J. Syst. Evol. Microbiol.">
        <title>The Global Catalogue of Microorganisms (GCM) 10K type strain sequencing project: providing services to taxonomists for standard genome sequencing and annotation.</title>
        <authorList>
            <consortium name="The Broad Institute Genomics Platform"/>
            <consortium name="The Broad Institute Genome Sequencing Center for Infectious Disease"/>
            <person name="Wu L."/>
            <person name="Ma J."/>
        </authorList>
    </citation>
    <scope>NUCLEOTIDE SEQUENCE [LARGE SCALE GENOMIC DNA]</scope>
    <source>
        <strain evidence="2">JCM 14560</strain>
    </source>
</reference>
<evidence type="ECO:0000313" key="2">
    <source>
        <dbReference type="Proteomes" id="UP001422759"/>
    </source>
</evidence>
<organism evidence="1 2">
    <name type="scientific">Kitasatospora kazusensis</name>
    <dbReference type="NCBI Taxonomy" id="407974"/>
    <lineage>
        <taxon>Bacteria</taxon>
        <taxon>Bacillati</taxon>
        <taxon>Actinomycetota</taxon>
        <taxon>Actinomycetes</taxon>
        <taxon>Kitasatosporales</taxon>
        <taxon>Streptomycetaceae</taxon>
        <taxon>Kitasatospora</taxon>
    </lineage>
</organism>
<accession>A0ABP5L614</accession>
<sequence>MARLCLRRRLLPVSGYGWTVDPGEDDGYTGHDEIAPTPEDALEAVRSAFAAS</sequence>
<keyword evidence="2" id="KW-1185">Reference proteome</keyword>
<comment type="caution">
    <text evidence="1">The sequence shown here is derived from an EMBL/GenBank/DDBJ whole genome shotgun (WGS) entry which is preliminary data.</text>
</comment>
<evidence type="ECO:0000313" key="1">
    <source>
        <dbReference type="EMBL" id="GAA2141102.1"/>
    </source>
</evidence>
<name>A0ABP5L614_9ACTN</name>
<dbReference type="EMBL" id="BAAANT010000011">
    <property type="protein sequence ID" value="GAA2141102.1"/>
    <property type="molecule type" value="Genomic_DNA"/>
</dbReference>
<protein>
    <recommendedName>
        <fullName evidence="3">DUF2188 domain-containing protein</fullName>
    </recommendedName>
</protein>
<evidence type="ECO:0008006" key="3">
    <source>
        <dbReference type="Google" id="ProtNLM"/>
    </source>
</evidence>
<gene>
    <name evidence="1" type="ORF">GCM10009760_24980</name>
</gene>
<proteinExistence type="predicted"/>